<evidence type="ECO:0000256" key="1">
    <source>
        <dbReference type="SAM" id="MobiDB-lite"/>
    </source>
</evidence>
<dbReference type="RefSeq" id="WP_163056431.1">
    <property type="nucleotide sequence ID" value="NZ_JAAGLI010000377.1"/>
</dbReference>
<protein>
    <submittedName>
        <fullName evidence="2">Uncharacterized protein</fullName>
    </submittedName>
</protein>
<gene>
    <name evidence="2" type="ORF">G3I70_14895</name>
</gene>
<feature type="region of interest" description="Disordered" evidence="1">
    <location>
        <begin position="378"/>
        <end position="417"/>
    </location>
</feature>
<name>A0A6L9QE94_9ACTN</name>
<proteinExistence type="predicted"/>
<reference evidence="2 3" key="1">
    <citation type="submission" date="2020-01" db="EMBL/GenBank/DDBJ databases">
        <title>Insect and environment-associated Actinomycetes.</title>
        <authorList>
            <person name="Currrie C."/>
            <person name="Chevrette M."/>
            <person name="Carlson C."/>
            <person name="Stubbendieck R."/>
            <person name="Wendt-Pienkowski E."/>
        </authorList>
    </citation>
    <scope>NUCLEOTIDE SEQUENCE [LARGE SCALE GENOMIC DNA]</scope>
    <source>
        <strain evidence="2 3">SID10258</strain>
    </source>
</reference>
<accession>A0A6L9QE94</accession>
<feature type="compositionally biased region" description="Basic and acidic residues" evidence="1">
    <location>
        <begin position="399"/>
        <end position="411"/>
    </location>
</feature>
<sequence length="417" mass="44925">MDNEIQLISDGDGLAVLGDATDVERFLVSEGLPSKDLGLQRLKSVAATGSVAAQTGSEIAANSGRWVQLTQESAQAIQKYGLRESPKSGLSTGVVKGNKGQIRGFVEFAKAPGAMLTNPAMLAGAAGIMAQIAMQQTMDEITDYLATIDEKVDDVLRAQKDAVLARMIGVGLVIEESMTIREKRGRVDEVTWSKVQTAPTTIAETQAYALRQLDALAEKMERKTKIGDLAATAKEAESTVREWLAVLARCFQLQDAIAVLELDRVLDASPEELDGHRLGLKAARQDRLELISRCTERLIARMDAAAGIANAKVLLHPTKSPAVVQASNHVATGVHDFHGRLGIESAQRSAEARRWADAAAQVRDKALETGAKGVDVARSRGNETLNRANSVKGKLSSEIAERARRLRGDEQKNDEEN</sequence>
<dbReference type="EMBL" id="JAAGLI010000377">
    <property type="protein sequence ID" value="NEA23769.1"/>
    <property type="molecule type" value="Genomic_DNA"/>
</dbReference>
<dbReference type="AlphaFoldDB" id="A0A6L9QE94"/>
<dbReference type="Proteomes" id="UP000475532">
    <property type="component" value="Unassembled WGS sequence"/>
</dbReference>
<evidence type="ECO:0000313" key="2">
    <source>
        <dbReference type="EMBL" id="NEA23769.1"/>
    </source>
</evidence>
<organism evidence="2 3">
    <name type="scientific">Actinomadura bangladeshensis</name>
    <dbReference type="NCBI Taxonomy" id="453573"/>
    <lineage>
        <taxon>Bacteria</taxon>
        <taxon>Bacillati</taxon>
        <taxon>Actinomycetota</taxon>
        <taxon>Actinomycetes</taxon>
        <taxon>Streptosporangiales</taxon>
        <taxon>Thermomonosporaceae</taxon>
        <taxon>Actinomadura</taxon>
    </lineage>
</organism>
<comment type="caution">
    <text evidence="2">The sequence shown here is derived from an EMBL/GenBank/DDBJ whole genome shotgun (WGS) entry which is preliminary data.</text>
</comment>
<evidence type="ECO:0000313" key="3">
    <source>
        <dbReference type="Proteomes" id="UP000475532"/>
    </source>
</evidence>